<reference evidence="2 3" key="1">
    <citation type="submission" date="2020-08" db="EMBL/GenBank/DDBJ databases">
        <title>Genomic Encyclopedia of Type Strains, Phase IV (KMG-IV): sequencing the most valuable type-strain genomes for metagenomic binning, comparative biology and taxonomic classification.</title>
        <authorList>
            <person name="Goeker M."/>
        </authorList>
    </citation>
    <scope>NUCLEOTIDE SEQUENCE [LARGE SCALE GENOMIC DNA]</scope>
    <source>
        <strain evidence="2 3">DSM 19979</strain>
    </source>
</reference>
<protein>
    <recommendedName>
        <fullName evidence="4">Yip1 domain-containing protein</fullName>
    </recommendedName>
</protein>
<keyword evidence="1" id="KW-1133">Transmembrane helix</keyword>
<keyword evidence="1" id="KW-0472">Membrane</keyword>
<feature type="transmembrane region" description="Helical" evidence="1">
    <location>
        <begin position="65"/>
        <end position="92"/>
    </location>
</feature>
<comment type="caution">
    <text evidence="2">The sequence shown here is derived from an EMBL/GenBank/DDBJ whole genome shotgun (WGS) entry which is preliminary data.</text>
</comment>
<feature type="transmembrane region" description="Helical" evidence="1">
    <location>
        <begin position="136"/>
        <end position="157"/>
    </location>
</feature>
<name>A0A840A857_9PROT</name>
<keyword evidence="3" id="KW-1185">Reference proteome</keyword>
<organism evidence="2 3">
    <name type="scientific">Roseococcus suduntuyensis</name>
    <dbReference type="NCBI Taxonomy" id="455361"/>
    <lineage>
        <taxon>Bacteria</taxon>
        <taxon>Pseudomonadati</taxon>
        <taxon>Pseudomonadota</taxon>
        <taxon>Alphaproteobacteria</taxon>
        <taxon>Acetobacterales</taxon>
        <taxon>Roseomonadaceae</taxon>
        <taxon>Roseococcus</taxon>
    </lineage>
</organism>
<evidence type="ECO:0008006" key="4">
    <source>
        <dbReference type="Google" id="ProtNLM"/>
    </source>
</evidence>
<gene>
    <name evidence="2" type="ORF">GGQ83_001685</name>
</gene>
<dbReference type="RefSeq" id="WP_184383327.1">
    <property type="nucleotide sequence ID" value="NZ_JACIDJ010000002.1"/>
</dbReference>
<dbReference type="AlphaFoldDB" id="A0A840A857"/>
<evidence type="ECO:0000313" key="3">
    <source>
        <dbReference type="Proteomes" id="UP000553193"/>
    </source>
</evidence>
<feature type="transmembrane region" description="Helical" evidence="1">
    <location>
        <begin position="163"/>
        <end position="183"/>
    </location>
</feature>
<proteinExistence type="predicted"/>
<keyword evidence="1" id="KW-0812">Transmembrane</keyword>
<feature type="transmembrane region" description="Helical" evidence="1">
    <location>
        <begin position="112"/>
        <end position="129"/>
    </location>
</feature>
<sequence>MNPSSAAGLAAALLFARGRPEGLALLPNDLATARASFRAALICLPLFLVMRLLSYGTRGTPEVGIPTALVVELIGYTLSWTAFAVVSLPLAAQAGRAEQWPQFMAAWNWTNVVQFILLVAMAVLAALGLPGWLANMLGLAALGYAVWLEWFVVRVALNVTGGTAALFVITDLILGLFIGGYSARLLAG</sequence>
<dbReference type="Proteomes" id="UP000553193">
    <property type="component" value="Unassembled WGS sequence"/>
</dbReference>
<evidence type="ECO:0000256" key="1">
    <source>
        <dbReference type="SAM" id="Phobius"/>
    </source>
</evidence>
<evidence type="ECO:0000313" key="2">
    <source>
        <dbReference type="EMBL" id="MBB3898248.1"/>
    </source>
</evidence>
<dbReference type="EMBL" id="JACIDJ010000002">
    <property type="protein sequence ID" value="MBB3898248.1"/>
    <property type="molecule type" value="Genomic_DNA"/>
</dbReference>
<feature type="transmembrane region" description="Helical" evidence="1">
    <location>
        <begin position="36"/>
        <end position="53"/>
    </location>
</feature>
<accession>A0A840A857</accession>